<dbReference type="EMBL" id="GG697428">
    <property type="protein sequence ID" value="EFQ36496.1"/>
    <property type="molecule type" value="Genomic_DNA"/>
</dbReference>
<keyword evidence="4" id="KW-1185">Reference proteome</keyword>
<name>E3R058_COLGM</name>
<protein>
    <submittedName>
        <fullName evidence="3">Uncharacterized protein</fullName>
    </submittedName>
</protein>
<dbReference type="HOGENOM" id="CLU_043553_0_0_1"/>
<dbReference type="Proteomes" id="UP000008782">
    <property type="component" value="Unassembled WGS sequence"/>
</dbReference>
<dbReference type="OrthoDB" id="4848716at2759"/>
<dbReference type="GeneID" id="24417005"/>
<dbReference type="eggNOG" id="ENOG502RP72">
    <property type="taxonomic scope" value="Eukaryota"/>
</dbReference>
<evidence type="ECO:0000313" key="4">
    <source>
        <dbReference type="Proteomes" id="UP000008782"/>
    </source>
</evidence>
<feature type="coiled-coil region" evidence="1">
    <location>
        <begin position="382"/>
        <end position="416"/>
    </location>
</feature>
<dbReference type="VEuPathDB" id="FungiDB:GLRG_11641"/>
<dbReference type="STRING" id="645133.E3R058"/>
<dbReference type="AlphaFoldDB" id="E3R058"/>
<reference evidence="4" key="1">
    <citation type="journal article" date="2012" name="Nat. Genet.">
        <title>Lifestyle transitions in plant pathogenic Colletotrichum fungi deciphered by genome and transcriptome analyses.</title>
        <authorList>
            <person name="O'Connell R.J."/>
            <person name="Thon M.R."/>
            <person name="Hacquard S."/>
            <person name="Amyotte S.G."/>
            <person name="Kleemann J."/>
            <person name="Torres M.F."/>
            <person name="Damm U."/>
            <person name="Buiate E.A."/>
            <person name="Epstein L."/>
            <person name="Alkan N."/>
            <person name="Altmueller J."/>
            <person name="Alvarado-Balderrama L."/>
            <person name="Bauser C.A."/>
            <person name="Becker C."/>
            <person name="Birren B.W."/>
            <person name="Chen Z."/>
            <person name="Choi J."/>
            <person name="Crouch J.A."/>
            <person name="Duvick J.P."/>
            <person name="Farman M.A."/>
            <person name="Gan P."/>
            <person name="Heiman D."/>
            <person name="Henrissat B."/>
            <person name="Howard R.J."/>
            <person name="Kabbage M."/>
            <person name="Koch C."/>
            <person name="Kracher B."/>
            <person name="Kubo Y."/>
            <person name="Law A.D."/>
            <person name="Lebrun M.-H."/>
            <person name="Lee Y.-H."/>
            <person name="Miyara I."/>
            <person name="Moore N."/>
            <person name="Neumann U."/>
            <person name="Nordstroem K."/>
            <person name="Panaccione D.G."/>
            <person name="Panstruga R."/>
            <person name="Place M."/>
            <person name="Proctor R.H."/>
            <person name="Prusky D."/>
            <person name="Rech G."/>
            <person name="Reinhardt R."/>
            <person name="Rollins J.A."/>
            <person name="Rounsley S."/>
            <person name="Schardl C.L."/>
            <person name="Schwartz D.C."/>
            <person name="Shenoy N."/>
            <person name="Shirasu K."/>
            <person name="Sikhakolli U.R."/>
            <person name="Stueber K."/>
            <person name="Sukno S.A."/>
            <person name="Sweigard J.A."/>
            <person name="Takano Y."/>
            <person name="Takahara H."/>
            <person name="Trail F."/>
            <person name="van der Does H.C."/>
            <person name="Voll L.M."/>
            <person name="Will I."/>
            <person name="Young S."/>
            <person name="Zeng Q."/>
            <person name="Zhang J."/>
            <person name="Zhou S."/>
            <person name="Dickman M.B."/>
            <person name="Schulze-Lefert P."/>
            <person name="Ver Loren van Themaat E."/>
            <person name="Ma L.-J."/>
            <person name="Vaillancourt L.J."/>
        </authorList>
    </citation>
    <scope>NUCLEOTIDE SEQUENCE [LARGE SCALE GENOMIC DNA]</scope>
    <source>
        <strain evidence="4">M1.001 / M2 / FGSC 10212</strain>
    </source>
</reference>
<gene>
    <name evidence="3" type="ORF">GLRG_11641</name>
</gene>
<dbReference type="RefSeq" id="XP_008100516.1">
    <property type="nucleotide sequence ID" value="XM_008102325.1"/>
</dbReference>
<feature type="compositionally biased region" description="Basic and acidic residues" evidence="2">
    <location>
        <begin position="212"/>
        <end position="226"/>
    </location>
</feature>
<organism evidence="4">
    <name type="scientific">Colletotrichum graminicola (strain M1.001 / M2 / FGSC 10212)</name>
    <name type="common">Maize anthracnose fungus</name>
    <name type="synonym">Glomerella graminicola</name>
    <dbReference type="NCBI Taxonomy" id="645133"/>
    <lineage>
        <taxon>Eukaryota</taxon>
        <taxon>Fungi</taxon>
        <taxon>Dikarya</taxon>
        <taxon>Ascomycota</taxon>
        <taxon>Pezizomycotina</taxon>
        <taxon>Sordariomycetes</taxon>
        <taxon>Hypocreomycetidae</taxon>
        <taxon>Glomerellales</taxon>
        <taxon>Glomerellaceae</taxon>
        <taxon>Colletotrichum</taxon>
        <taxon>Colletotrichum graminicola species complex</taxon>
    </lineage>
</organism>
<proteinExistence type="predicted"/>
<evidence type="ECO:0000313" key="3">
    <source>
        <dbReference type="EMBL" id="EFQ36496.1"/>
    </source>
</evidence>
<feature type="region of interest" description="Disordered" evidence="2">
    <location>
        <begin position="210"/>
        <end position="276"/>
    </location>
</feature>
<accession>E3R058</accession>
<evidence type="ECO:0000256" key="2">
    <source>
        <dbReference type="SAM" id="MobiDB-lite"/>
    </source>
</evidence>
<evidence type="ECO:0000256" key="1">
    <source>
        <dbReference type="SAM" id="Coils"/>
    </source>
</evidence>
<sequence>MSAESNHDKPSDQDVNFDAHDVIAVLEDEGRPPQVIEQHFQLRARYASHASVVFRLFPVTDSTSTMPTSFLQIKAGDIKSLEKEVYGKANPNSPGPAYLDVVRKLLNGMHSVACLRFQLRSRGIIDLIKPSDSSSGNIPVNPVLDTCTSLQSLALTSLFSIYFRHDILRRKTIKKYTWAIAQFPHLTETEKQSYKCMVDVRRLYHGAGGRVHTCDDHGSPPTRDRLTSPAPGTPASCGSGSTLPFDEVPPCRGHRASPPPYDECVGEEQSPGAGSDAPAALFATGPESGCCDPPKYGDTERRDDALDPLQGTLPCGTKDTNIRSVTKRKRPISTMCTITTVATDAPRPEKLQRFLFANLDETQMANLHGLQHEQTSLQGQQTEQLQESVRQLRKTVEELEKRVDRLQRWKEKHKKLHGDLEGTCSQLVERQNDVDTAIDNLSCDVDELGGKHDELGKQMLDVGDEVKDLMEDMGRTAKEDIRKIIDDGVAKAIEEIVEARVNEVKRRITEALLQPI</sequence>
<keyword evidence="1" id="KW-0175">Coiled coil</keyword>